<feature type="chain" id="PRO_5014685694" description="Glycine zipper domain-containing protein" evidence="1">
    <location>
        <begin position="20"/>
        <end position="256"/>
    </location>
</feature>
<dbReference type="AlphaFoldDB" id="A0A2N7IHC0"/>
<sequence>MNSMVKSSLAIAISLPLLAGCVTPGEDDPNASTKQGAVGGALLGLTIGALTGDAELAMKSAVVGGVAGGVAGAGNDIRSNRDNIRHDSRNEAIAHTNVNAAAPTETKQQNWEELNNFIGEWDVTIHNHVNTLDTISDLESIGKLNSISQAEVSVANSQGINLTAQFSYDEAQGYQMDVTNQATQVNVNFAGEPQSQNNRYNFYPTNIQDVIYEGVNSADVRIELGILNSQLWILESYAYLDGSEKKIQSIRFNKAS</sequence>
<gene>
    <name evidence="2" type="ORF">BCT74_04385</name>
</gene>
<evidence type="ECO:0000256" key="1">
    <source>
        <dbReference type="SAM" id="SignalP"/>
    </source>
</evidence>
<protein>
    <recommendedName>
        <fullName evidence="4">Glycine zipper domain-containing protein</fullName>
    </recommendedName>
</protein>
<proteinExistence type="predicted"/>
<dbReference type="EMBL" id="MCYL01000013">
    <property type="protein sequence ID" value="PML56880.1"/>
    <property type="molecule type" value="Genomic_DNA"/>
</dbReference>
<dbReference type="RefSeq" id="WP_102558936.1">
    <property type="nucleotide sequence ID" value="NZ_MCYL01000013.1"/>
</dbReference>
<keyword evidence="1" id="KW-0732">Signal</keyword>
<organism evidence="2 3">
    <name type="scientific">Vibrio lentus</name>
    <dbReference type="NCBI Taxonomy" id="136468"/>
    <lineage>
        <taxon>Bacteria</taxon>
        <taxon>Pseudomonadati</taxon>
        <taxon>Pseudomonadota</taxon>
        <taxon>Gammaproteobacteria</taxon>
        <taxon>Vibrionales</taxon>
        <taxon>Vibrionaceae</taxon>
        <taxon>Vibrio</taxon>
    </lineage>
</organism>
<accession>A0A2N7IHC0</accession>
<dbReference type="Proteomes" id="UP000235746">
    <property type="component" value="Unassembled WGS sequence"/>
</dbReference>
<comment type="caution">
    <text evidence="2">The sequence shown here is derived from an EMBL/GenBank/DDBJ whole genome shotgun (WGS) entry which is preliminary data.</text>
</comment>
<evidence type="ECO:0000313" key="3">
    <source>
        <dbReference type="Proteomes" id="UP000235746"/>
    </source>
</evidence>
<evidence type="ECO:0000313" key="2">
    <source>
        <dbReference type="EMBL" id="PML56880.1"/>
    </source>
</evidence>
<feature type="signal peptide" evidence="1">
    <location>
        <begin position="1"/>
        <end position="19"/>
    </location>
</feature>
<evidence type="ECO:0008006" key="4">
    <source>
        <dbReference type="Google" id="ProtNLM"/>
    </source>
</evidence>
<reference evidence="3" key="1">
    <citation type="submission" date="2016-07" db="EMBL/GenBank/DDBJ databases">
        <title>Nontailed viruses are major unrecognized killers of bacteria in the ocean.</title>
        <authorList>
            <person name="Kauffman K."/>
            <person name="Hussain F."/>
            <person name="Yang J."/>
            <person name="Arevalo P."/>
            <person name="Brown J."/>
            <person name="Cutler M."/>
            <person name="Kelly L."/>
            <person name="Polz M.F."/>
        </authorList>
    </citation>
    <scope>NUCLEOTIDE SEQUENCE [LARGE SCALE GENOMIC DNA]</scope>
    <source>
        <strain evidence="3">10N.261.51.B8</strain>
    </source>
</reference>
<name>A0A2N7IHC0_9VIBR</name>
<dbReference type="PROSITE" id="PS51257">
    <property type="entry name" value="PROKAR_LIPOPROTEIN"/>
    <property type="match status" value="1"/>
</dbReference>